<reference evidence="3" key="1">
    <citation type="submission" date="2016-06" db="UniProtKB">
        <authorList>
            <consortium name="WormBaseParasite"/>
        </authorList>
    </citation>
    <scope>IDENTIFICATION</scope>
</reference>
<accession>A0A183U4G6</accession>
<keyword evidence="1" id="KW-1133">Transmembrane helix</keyword>
<keyword evidence="1" id="KW-0472">Membrane</keyword>
<dbReference type="AlphaFoldDB" id="A0A183U4G6"/>
<feature type="transmembrane region" description="Helical" evidence="1">
    <location>
        <begin position="222"/>
        <end position="246"/>
    </location>
</feature>
<sequence length="248" mass="27822">LWITSDRDKIIRAVVSWWSEIKKTEDVTRYEVADGNGHFAQVHVMRFFGKHCSTSDGLGCNHKGWVRHFVGLQGCARRMPLLTQHRSERRKVNDNYYQLLYSSYTAILVLLFYQKRSTVSAADVKCLSHLQTAVLFVRAFSSASGEEHFASVSEDDIPPTVAFIAKNEDSFVFWLSVEVVDAPFGASAGSALLVAEERSIGDTNCSEFKNTLTSVSLNSEHLILQIVALIDSAFWSSLLLIVSCFYHT</sequence>
<keyword evidence="2" id="KW-1185">Reference proteome</keyword>
<dbReference type="Proteomes" id="UP000050794">
    <property type="component" value="Unassembled WGS sequence"/>
</dbReference>
<feature type="transmembrane region" description="Helical" evidence="1">
    <location>
        <begin position="96"/>
        <end position="113"/>
    </location>
</feature>
<evidence type="ECO:0000313" key="3">
    <source>
        <dbReference type="WBParaSite" id="TCNE_0000338601-mRNA-1"/>
    </source>
</evidence>
<evidence type="ECO:0000256" key="1">
    <source>
        <dbReference type="SAM" id="Phobius"/>
    </source>
</evidence>
<name>A0A183U4G6_TOXCA</name>
<dbReference type="WBParaSite" id="TCNE_0000338601-mRNA-1">
    <property type="protein sequence ID" value="TCNE_0000338601-mRNA-1"/>
    <property type="gene ID" value="TCNE_0000338601"/>
</dbReference>
<keyword evidence="1" id="KW-0812">Transmembrane</keyword>
<evidence type="ECO:0000313" key="2">
    <source>
        <dbReference type="Proteomes" id="UP000050794"/>
    </source>
</evidence>
<organism evidence="2 3">
    <name type="scientific">Toxocara canis</name>
    <name type="common">Canine roundworm</name>
    <dbReference type="NCBI Taxonomy" id="6265"/>
    <lineage>
        <taxon>Eukaryota</taxon>
        <taxon>Metazoa</taxon>
        <taxon>Ecdysozoa</taxon>
        <taxon>Nematoda</taxon>
        <taxon>Chromadorea</taxon>
        <taxon>Rhabditida</taxon>
        <taxon>Spirurina</taxon>
        <taxon>Ascaridomorpha</taxon>
        <taxon>Ascaridoidea</taxon>
        <taxon>Toxocaridae</taxon>
        <taxon>Toxocara</taxon>
    </lineage>
</organism>
<protein>
    <submittedName>
        <fullName evidence="3">DUF3700 domain-containing protein</fullName>
    </submittedName>
</protein>
<proteinExistence type="predicted"/>